<evidence type="ECO:0000313" key="3">
    <source>
        <dbReference type="Proteomes" id="UP001151760"/>
    </source>
</evidence>
<accession>A0ABQ4Z5M6</accession>
<feature type="region of interest" description="Disordered" evidence="1">
    <location>
        <begin position="28"/>
        <end position="132"/>
    </location>
</feature>
<feature type="compositionally biased region" description="Acidic residues" evidence="1">
    <location>
        <begin position="93"/>
        <end position="120"/>
    </location>
</feature>
<evidence type="ECO:0000313" key="2">
    <source>
        <dbReference type="EMBL" id="GJS85439.1"/>
    </source>
</evidence>
<keyword evidence="3" id="KW-1185">Reference proteome</keyword>
<evidence type="ECO:0000256" key="1">
    <source>
        <dbReference type="SAM" id="MobiDB-lite"/>
    </source>
</evidence>
<name>A0ABQ4Z5M6_9ASTR</name>
<protein>
    <submittedName>
        <fullName evidence="2">Uncharacterized protein</fullName>
    </submittedName>
</protein>
<dbReference type="EMBL" id="BQNB010011049">
    <property type="protein sequence ID" value="GJS85439.1"/>
    <property type="molecule type" value="Genomic_DNA"/>
</dbReference>
<gene>
    <name evidence="2" type="ORF">Tco_0751980</name>
</gene>
<dbReference type="Proteomes" id="UP001151760">
    <property type="component" value="Unassembled WGS sequence"/>
</dbReference>
<reference evidence="2" key="2">
    <citation type="submission" date="2022-01" db="EMBL/GenBank/DDBJ databases">
        <authorList>
            <person name="Yamashiro T."/>
            <person name="Shiraishi A."/>
            <person name="Satake H."/>
            <person name="Nakayama K."/>
        </authorList>
    </citation>
    <scope>NUCLEOTIDE SEQUENCE</scope>
</reference>
<reference evidence="2" key="1">
    <citation type="journal article" date="2022" name="Int. J. Mol. Sci.">
        <title>Draft Genome of Tanacetum Coccineum: Genomic Comparison of Closely Related Tanacetum-Family Plants.</title>
        <authorList>
            <person name="Yamashiro T."/>
            <person name="Shiraishi A."/>
            <person name="Nakayama K."/>
            <person name="Satake H."/>
        </authorList>
    </citation>
    <scope>NUCLEOTIDE SEQUENCE</scope>
</reference>
<organism evidence="2 3">
    <name type="scientific">Tanacetum coccineum</name>
    <dbReference type="NCBI Taxonomy" id="301880"/>
    <lineage>
        <taxon>Eukaryota</taxon>
        <taxon>Viridiplantae</taxon>
        <taxon>Streptophyta</taxon>
        <taxon>Embryophyta</taxon>
        <taxon>Tracheophyta</taxon>
        <taxon>Spermatophyta</taxon>
        <taxon>Magnoliopsida</taxon>
        <taxon>eudicotyledons</taxon>
        <taxon>Gunneridae</taxon>
        <taxon>Pentapetalae</taxon>
        <taxon>asterids</taxon>
        <taxon>campanulids</taxon>
        <taxon>Asterales</taxon>
        <taxon>Asteraceae</taxon>
        <taxon>Asteroideae</taxon>
        <taxon>Anthemideae</taxon>
        <taxon>Anthemidinae</taxon>
        <taxon>Tanacetum</taxon>
    </lineage>
</organism>
<proteinExistence type="predicted"/>
<comment type="caution">
    <text evidence="2">The sequence shown here is derived from an EMBL/GenBank/DDBJ whole genome shotgun (WGS) entry which is preliminary data.</text>
</comment>
<feature type="compositionally biased region" description="Polar residues" evidence="1">
    <location>
        <begin position="123"/>
        <end position="132"/>
    </location>
</feature>
<feature type="compositionally biased region" description="Low complexity" evidence="1">
    <location>
        <begin position="58"/>
        <end position="87"/>
    </location>
</feature>
<sequence length="333" mass="37423">MSLVHSFPTEDMYEPQYLDSFQHIAGEDSPVEVATPPPKSKLIRGRQKRTTQNVKAPLECSSTLESSSSELSPYVSSYDESSSSDESGCLEKSDEEEIYEEYDEINEEAEDGKDDSDDELWSPKTTGTTAKNLISPKMKGARNNKTWEMIVNKEFGVKKEKVKDQVKESKEQVKKDIIGGVIGWETEMTDVEVSNGKIMKTLADKLLNYIITHEVKEMFYVKLQNARVHYDGEDPPMIYINENIGSKLGILGANEDMDGSLIMTKVIKGEFEKIKDVKVKDVSLACDTPLEVFNNDVSRLRGMDDDLFTYEVEVANIPCDSKIVTNTSAHVMP</sequence>